<keyword evidence="4" id="KW-1185">Reference proteome</keyword>
<protein>
    <recommendedName>
        <fullName evidence="5">Zinc knuckle CX2CX4HX4C domain-containing protein</fullName>
    </recommendedName>
</protein>
<gene>
    <name evidence="3" type="ORF">QJS10_CPB15g01191</name>
</gene>
<evidence type="ECO:0000256" key="2">
    <source>
        <dbReference type="SAM" id="SignalP"/>
    </source>
</evidence>
<name>A0AAV9D920_ACOCL</name>
<evidence type="ECO:0000313" key="4">
    <source>
        <dbReference type="Proteomes" id="UP001180020"/>
    </source>
</evidence>
<sequence length="176" mass="18768">MLPLCNIGNLLLLGTSLARSQSSLPFFSSFRGSGSLKDSDTLSCIGSLIGTPLFMDSATLKGSRATFSHLCIEVKAVKPIPDSIVVEVSPGRRESFKVEYDWKPSACQFCHSFGHDEALCGKKPKMNDVPIITSHDSVPNPVVAPSLPPQHSLIQTGNANGNLDYSKASSSSETSL</sequence>
<dbReference type="Proteomes" id="UP001180020">
    <property type="component" value="Unassembled WGS sequence"/>
</dbReference>
<reference evidence="3" key="2">
    <citation type="submission" date="2023-06" db="EMBL/GenBank/DDBJ databases">
        <authorList>
            <person name="Ma L."/>
            <person name="Liu K.-W."/>
            <person name="Li Z."/>
            <person name="Hsiao Y.-Y."/>
            <person name="Qi Y."/>
            <person name="Fu T."/>
            <person name="Tang G."/>
            <person name="Zhang D."/>
            <person name="Sun W.-H."/>
            <person name="Liu D.-K."/>
            <person name="Li Y."/>
            <person name="Chen G.-Z."/>
            <person name="Liu X.-D."/>
            <person name="Liao X.-Y."/>
            <person name="Jiang Y.-T."/>
            <person name="Yu X."/>
            <person name="Hao Y."/>
            <person name="Huang J."/>
            <person name="Zhao X.-W."/>
            <person name="Ke S."/>
            <person name="Chen Y.-Y."/>
            <person name="Wu W.-L."/>
            <person name="Hsu J.-L."/>
            <person name="Lin Y.-F."/>
            <person name="Huang M.-D."/>
            <person name="Li C.-Y."/>
            <person name="Huang L."/>
            <person name="Wang Z.-W."/>
            <person name="Zhao X."/>
            <person name="Zhong W.-Y."/>
            <person name="Peng D.-H."/>
            <person name="Ahmad S."/>
            <person name="Lan S."/>
            <person name="Zhang J.-S."/>
            <person name="Tsai W.-C."/>
            <person name="Van De Peer Y."/>
            <person name="Liu Z.-J."/>
        </authorList>
    </citation>
    <scope>NUCLEOTIDE SEQUENCE</scope>
    <source>
        <strain evidence="3">CP</strain>
        <tissue evidence="3">Leaves</tissue>
    </source>
</reference>
<dbReference type="PANTHER" id="PTHR31286">
    <property type="entry name" value="GLYCINE-RICH CELL WALL STRUCTURAL PROTEIN 1.8-LIKE"/>
    <property type="match status" value="1"/>
</dbReference>
<dbReference type="PANTHER" id="PTHR31286:SF165">
    <property type="entry name" value="DUF4283 DOMAIN-CONTAINING PROTEIN"/>
    <property type="match status" value="1"/>
</dbReference>
<reference evidence="3" key="1">
    <citation type="journal article" date="2023" name="Nat. Commun.">
        <title>Diploid and tetraploid genomes of Acorus and the evolution of monocots.</title>
        <authorList>
            <person name="Ma L."/>
            <person name="Liu K.W."/>
            <person name="Li Z."/>
            <person name="Hsiao Y.Y."/>
            <person name="Qi Y."/>
            <person name="Fu T."/>
            <person name="Tang G.D."/>
            <person name="Zhang D."/>
            <person name="Sun W.H."/>
            <person name="Liu D.K."/>
            <person name="Li Y."/>
            <person name="Chen G.Z."/>
            <person name="Liu X.D."/>
            <person name="Liao X.Y."/>
            <person name="Jiang Y.T."/>
            <person name="Yu X."/>
            <person name="Hao Y."/>
            <person name="Huang J."/>
            <person name="Zhao X.W."/>
            <person name="Ke S."/>
            <person name="Chen Y.Y."/>
            <person name="Wu W.L."/>
            <person name="Hsu J.L."/>
            <person name="Lin Y.F."/>
            <person name="Huang M.D."/>
            <person name="Li C.Y."/>
            <person name="Huang L."/>
            <person name="Wang Z.W."/>
            <person name="Zhao X."/>
            <person name="Zhong W.Y."/>
            <person name="Peng D.H."/>
            <person name="Ahmad S."/>
            <person name="Lan S."/>
            <person name="Zhang J.S."/>
            <person name="Tsai W.C."/>
            <person name="Van de Peer Y."/>
            <person name="Liu Z.J."/>
        </authorList>
    </citation>
    <scope>NUCLEOTIDE SEQUENCE</scope>
    <source>
        <strain evidence="3">CP</strain>
    </source>
</reference>
<comment type="caution">
    <text evidence="3">The sequence shown here is derived from an EMBL/GenBank/DDBJ whole genome shotgun (WGS) entry which is preliminary data.</text>
</comment>
<accession>A0AAV9D920</accession>
<proteinExistence type="predicted"/>
<feature type="signal peptide" evidence="2">
    <location>
        <begin position="1"/>
        <end position="18"/>
    </location>
</feature>
<feature type="chain" id="PRO_5043429261" description="Zinc knuckle CX2CX4HX4C domain-containing protein" evidence="2">
    <location>
        <begin position="19"/>
        <end position="176"/>
    </location>
</feature>
<dbReference type="AlphaFoldDB" id="A0AAV9D920"/>
<keyword evidence="2" id="KW-0732">Signal</keyword>
<evidence type="ECO:0008006" key="5">
    <source>
        <dbReference type="Google" id="ProtNLM"/>
    </source>
</evidence>
<organism evidence="3 4">
    <name type="scientific">Acorus calamus</name>
    <name type="common">Sweet flag</name>
    <dbReference type="NCBI Taxonomy" id="4465"/>
    <lineage>
        <taxon>Eukaryota</taxon>
        <taxon>Viridiplantae</taxon>
        <taxon>Streptophyta</taxon>
        <taxon>Embryophyta</taxon>
        <taxon>Tracheophyta</taxon>
        <taxon>Spermatophyta</taxon>
        <taxon>Magnoliopsida</taxon>
        <taxon>Liliopsida</taxon>
        <taxon>Acoraceae</taxon>
        <taxon>Acorus</taxon>
    </lineage>
</organism>
<evidence type="ECO:0000256" key="1">
    <source>
        <dbReference type="SAM" id="MobiDB-lite"/>
    </source>
</evidence>
<evidence type="ECO:0000313" key="3">
    <source>
        <dbReference type="EMBL" id="KAK1297670.1"/>
    </source>
</evidence>
<feature type="compositionally biased region" description="Polar residues" evidence="1">
    <location>
        <begin position="152"/>
        <end position="176"/>
    </location>
</feature>
<dbReference type="EMBL" id="JAUJYO010000015">
    <property type="protein sequence ID" value="KAK1297670.1"/>
    <property type="molecule type" value="Genomic_DNA"/>
</dbReference>
<dbReference type="InterPro" id="IPR040256">
    <property type="entry name" value="At4g02000-like"/>
</dbReference>
<feature type="region of interest" description="Disordered" evidence="1">
    <location>
        <begin position="140"/>
        <end position="176"/>
    </location>
</feature>